<dbReference type="InterPro" id="IPR012334">
    <property type="entry name" value="Pectin_lyas_fold"/>
</dbReference>
<keyword evidence="2" id="KW-0624">Polysaccharide degradation</keyword>
<evidence type="ECO:0000313" key="5">
    <source>
        <dbReference type="Proteomes" id="UP000612585"/>
    </source>
</evidence>
<comment type="subcellular location">
    <subcellularLocation>
        <location evidence="2">Secreted</location>
    </subcellularLocation>
</comment>
<organism evidence="4 5">
    <name type="scientific">Virgisporangium aurantiacum</name>
    <dbReference type="NCBI Taxonomy" id="175570"/>
    <lineage>
        <taxon>Bacteria</taxon>
        <taxon>Bacillati</taxon>
        <taxon>Actinomycetota</taxon>
        <taxon>Actinomycetes</taxon>
        <taxon>Micromonosporales</taxon>
        <taxon>Micromonosporaceae</taxon>
        <taxon>Virgisporangium</taxon>
    </lineage>
</organism>
<dbReference type="InterPro" id="IPR006311">
    <property type="entry name" value="TAT_signal"/>
</dbReference>
<dbReference type="PANTHER" id="PTHR31683:SF18">
    <property type="entry name" value="PECTATE LYASE 21-RELATED"/>
    <property type="match status" value="1"/>
</dbReference>
<keyword evidence="2" id="KW-0119">Carbohydrate metabolism</keyword>
<dbReference type="SMART" id="SM00656">
    <property type="entry name" value="Amb_all"/>
    <property type="match status" value="1"/>
</dbReference>
<keyword evidence="2" id="KW-0964">Secreted</keyword>
<dbReference type="Gene3D" id="2.160.20.10">
    <property type="entry name" value="Single-stranded right-handed beta-helix, Pectin lyase-like"/>
    <property type="match status" value="1"/>
</dbReference>
<evidence type="ECO:0000313" key="4">
    <source>
        <dbReference type="EMBL" id="GIJ57379.1"/>
    </source>
</evidence>
<keyword evidence="5" id="KW-1185">Reference proteome</keyword>
<dbReference type="InterPro" id="IPR045032">
    <property type="entry name" value="PEL"/>
</dbReference>
<reference evidence="4" key="1">
    <citation type="submission" date="2021-01" db="EMBL/GenBank/DDBJ databases">
        <title>Whole genome shotgun sequence of Virgisporangium aurantiacum NBRC 16421.</title>
        <authorList>
            <person name="Komaki H."/>
            <person name="Tamura T."/>
        </authorList>
    </citation>
    <scope>NUCLEOTIDE SEQUENCE</scope>
    <source>
        <strain evidence="4">NBRC 16421</strain>
    </source>
</reference>
<dbReference type="EMBL" id="BOPG01000031">
    <property type="protein sequence ID" value="GIJ57379.1"/>
    <property type="molecule type" value="Genomic_DNA"/>
</dbReference>
<comment type="similarity">
    <text evidence="2">Belongs to the polysaccharide lyase 1 family.</text>
</comment>
<dbReference type="PANTHER" id="PTHR31683">
    <property type="entry name" value="PECTATE LYASE 18-RELATED"/>
    <property type="match status" value="1"/>
</dbReference>
<dbReference type="AlphaFoldDB" id="A0A8J3Z4E7"/>
<comment type="caution">
    <text evidence="4">The sequence shown here is derived from an EMBL/GenBank/DDBJ whole genome shotgun (WGS) entry which is preliminary data.</text>
</comment>
<name>A0A8J3Z4E7_9ACTN</name>
<dbReference type="GO" id="GO:0005576">
    <property type="term" value="C:extracellular region"/>
    <property type="evidence" value="ECO:0007669"/>
    <property type="project" value="UniProtKB-SubCell"/>
</dbReference>
<accession>A0A8J3Z4E7</accession>
<dbReference type="RefSeq" id="WP_203996681.1">
    <property type="nucleotide sequence ID" value="NZ_BOPG01000031.1"/>
</dbReference>
<dbReference type="GO" id="GO:0030570">
    <property type="term" value="F:pectate lyase activity"/>
    <property type="evidence" value="ECO:0007669"/>
    <property type="project" value="InterPro"/>
</dbReference>
<dbReference type="Proteomes" id="UP000612585">
    <property type="component" value="Unassembled WGS sequence"/>
</dbReference>
<dbReference type="InterPro" id="IPR011050">
    <property type="entry name" value="Pectin_lyase_fold/virulence"/>
</dbReference>
<proteinExistence type="inferred from homology"/>
<sequence length="328" mass="34102">MSELDVPAAAVSRRRLLGGAAAGAVGVAGAVLLGQGSAQAAFETSPVGYASMNGGTSGGSASTVVTVSSASALQSALSSGTSQTVRINGLISISGMYNVASNKTIIGVGSGSGITGGGFNLSGVRNIIIRNLVFRNANDDSINVQTNTTNVWIDHNDLASGYDGLIDIKRGSDFITVSWNRLHNHDKSMLLGHDDGNASQDLGHLRVTYVHNWFEGTGQRHPRVRFANPVHVLNNYYSNIGSYGVCSTMNAGVFVERNYFENVGSPTITQTGDSDPGNLKVLNNYKVNSGTEQVRNGASVAAIPYSYTPQANNTVKATVTAGAGTGKI</sequence>
<gene>
    <name evidence="4" type="ORF">Vau01_048950</name>
</gene>
<dbReference type="GO" id="GO:0000272">
    <property type="term" value="P:polysaccharide catabolic process"/>
    <property type="evidence" value="ECO:0007669"/>
    <property type="project" value="UniProtKB-KW"/>
</dbReference>
<protein>
    <recommendedName>
        <fullName evidence="3">Pectate lyase domain-containing protein</fullName>
    </recommendedName>
</protein>
<evidence type="ECO:0000259" key="3">
    <source>
        <dbReference type="SMART" id="SM00656"/>
    </source>
</evidence>
<keyword evidence="1 2" id="KW-0456">Lyase</keyword>
<dbReference type="PROSITE" id="PS51318">
    <property type="entry name" value="TAT"/>
    <property type="match status" value="1"/>
</dbReference>
<dbReference type="Pfam" id="PF00544">
    <property type="entry name" value="Pectate_lyase_4"/>
    <property type="match status" value="1"/>
</dbReference>
<dbReference type="InterPro" id="IPR002022">
    <property type="entry name" value="Pec_lyase"/>
</dbReference>
<evidence type="ECO:0000256" key="2">
    <source>
        <dbReference type="RuleBase" id="RU361173"/>
    </source>
</evidence>
<evidence type="ECO:0000256" key="1">
    <source>
        <dbReference type="ARBA" id="ARBA00023239"/>
    </source>
</evidence>
<dbReference type="SUPFAM" id="SSF51126">
    <property type="entry name" value="Pectin lyase-like"/>
    <property type="match status" value="1"/>
</dbReference>
<feature type="domain" description="Pectate lyase" evidence="3">
    <location>
        <begin position="60"/>
        <end position="266"/>
    </location>
</feature>